<sequence>MEELQQNKTALEGSGKPLLKNTNFLFLWAATLFSSFALAFFTFSQTWYIAKTLNLEASLGVVFVALSVPRLIFMIIGGAVADKFPKKNIMFYSNIIRAILVATILTWFIVGDVTLYTFALFALFFGLADAFFWSADGSILPELVEKSRLTQANSLTQMTNQASVILGPVLGGILIKFTNYETIFSITILLLIVAAILVQKIQFTMPELKDTDKGMFTSIKEGILYVKESPFLSTFLLCSAFLNLFLIGPMQVGFPLFVKNVLHGDSLHFSYLEASVGGGMAIGAVIVGLKNINRRRGLFCIIMMLLSGVFFLSINFSTVLWQALLAGMFYGITIAMAIVPLMAMIQSTVKEEMMGRVMSLLMLSSMGFIPLSYAFTSIALAMGIPIVTVMKSGAIAVIVFVLFVAIRVPVVRKFD</sequence>
<feature type="transmembrane region" description="Helical" evidence="7">
    <location>
        <begin position="268"/>
        <end position="289"/>
    </location>
</feature>
<dbReference type="InterPro" id="IPR020846">
    <property type="entry name" value="MFS_dom"/>
</dbReference>
<dbReference type="GO" id="GO:0022857">
    <property type="term" value="F:transmembrane transporter activity"/>
    <property type="evidence" value="ECO:0007669"/>
    <property type="project" value="InterPro"/>
</dbReference>
<feature type="transmembrane region" description="Helical" evidence="7">
    <location>
        <begin position="24"/>
        <end position="45"/>
    </location>
</feature>
<dbReference type="SUPFAM" id="SSF103473">
    <property type="entry name" value="MFS general substrate transporter"/>
    <property type="match status" value="1"/>
</dbReference>
<accession>A0A0K0QIX5</accession>
<evidence type="ECO:0000256" key="6">
    <source>
        <dbReference type="ARBA" id="ARBA00023136"/>
    </source>
</evidence>
<keyword evidence="4 7" id="KW-0812">Transmembrane</keyword>
<keyword evidence="2" id="KW-0813">Transport</keyword>
<dbReference type="GeneID" id="67470603"/>
<feature type="transmembrane region" description="Helical" evidence="7">
    <location>
        <begin position="296"/>
        <end position="314"/>
    </location>
</feature>
<dbReference type="RefSeq" id="WP_000391931.1">
    <property type="nucleotide sequence ID" value="NZ_CP012099.1"/>
</dbReference>
<evidence type="ECO:0000256" key="2">
    <source>
        <dbReference type="ARBA" id="ARBA00022448"/>
    </source>
</evidence>
<keyword evidence="3" id="KW-1003">Cell membrane</keyword>
<feature type="transmembrane region" description="Helical" evidence="7">
    <location>
        <begin position="393"/>
        <end position="410"/>
    </location>
</feature>
<evidence type="ECO:0000256" key="7">
    <source>
        <dbReference type="SAM" id="Phobius"/>
    </source>
</evidence>
<feature type="transmembrane region" description="Helical" evidence="7">
    <location>
        <begin position="357"/>
        <end position="387"/>
    </location>
</feature>
<dbReference type="Pfam" id="PF07690">
    <property type="entry name" value="MFS_1"/>
    <property type="match status" value="1"/>
</dbReference>
<dbReference type="AlphaFoldDB" id="A0A0K0QIX5"/>
<feature type="domain" description="Major facilitator superfamily (MFS) profile" evidence="8">
    <location>
        <begin position="23"/>
        <end position="415"/>
    </location>
</feature>
<gene>
    <name evidence="9" type="ORF">CAB88_25470</name>
</gene>
<name>A0A0K0QIX5_BACTU</name>
<feature type="transmembrane region" description="Helical" evidence="7">
    <location>
        <begin position="183"/>
        <end position="203"/>
    </location>
</feature>
<feature type="transmembrane region" description="Helical" evidence="7">
    <location>
        <begin position="224"/>
        <end position="248"/>
    </location>
</feature>
<evidence type="ECO:0000259" key="8">
    <source>
        <dbReference type="PROSITE" id="PS50850"/>
    </source>
</evidence>
<feature type="transmembrane region" description="Helical" evidence="7">
    <location>
        <begin position="320"/>
        <end position="345"/>
    </location>
</feature>
<dbReference type="Gene3D" id="1.20.1250.20">
    <property type="entry name" value="MFS general substrate transporter like domains"/>
    <property type="match status" value="1"/>
</dbReference>
<organism evidence="9 10">
    <name type="scientific">Bacillus thuringiensis</name>
    <dbReference type="NCBI Taxonomy" id="1428"/>
    <lineage>
        <taxon>Bacteria</taxon>
        <taxon>Bacillati</taxon>
        <taxon>Bacillota</taxon>
        <taxon>Bacilli</taxon>
        <taxon>Bacillales</taxon>
        <taxon>Bacillaceae</taxon>
        <taxon>Bacillus</taxon>
        <taxon>Bacillus cereus group</taxon>
    </lineage>
</organism>
<dbReference type="InterPro" id="IPR036259">
    <property type="entry name" value="MFS_trans_sf"/>
</dbReference>
<dbReference type="InterPro" id="IPR011701">
    <property type="entry name" value="MFS"/>
</dbReference>
<dbReference type="PANTHER" id="PTHR43266">
    <property type="entry name" value="MACROLIDE-EFFLUX PROTEIN"/>
    <property type="match status" value="1"/>
</dbReference>
<dbReference type="Proteomes" id="UP000194143">
    <property type="component" value="Chromosome"/>
</dbReference>
<dbReference type="PANTHER" id="PTHR43266:SF9">
    <property type="entry name" value="PERMEASE, MAJOR FACILITATOR SUPERFAMILY-RELATED"/>
    <property type="match status" value="1"/>
</dbReference>
<protein>
    <submittedName>
        <fullName evidence="9">MFS transporter</fullName>
    </submittedName>
</protein>
<keyword evidence="5 7" id="KW-1133">Transmembrane helix</keyword>
<evidence type="ECO:0000256" key="5">
    <source>
        <dbReference type="ARBA" id="ARBA00022989"/>
    </source>
</evidence>
<dbReference type="GO" id="GO:0005886">
    <property type="term" value="C:plasma membrane"/>
    <property type="evidence" value="ECO:0007669"/>
    <property type="project" value="UniProtKB-SubCell"/>
</dbReference>
<keyword evidence="6 7" id="KW-0472">Membrane</keyword>
<dbReference type="EMBL" id="CP021061">
    <property type="protein sequence ID" value="ARP60228.1"/>
    <property type="molecule type" value="Genomic_DNA"/>
</dbReference>
<keyword evidence="10" id="KW-1185">Reference proteome</keyword>
<evidence type="ECO:0000313" key="10">
    <source>
        <dbReference type="Proteomes" id="UP000194143"/>
    </source>
</evidence>
<evidence type="ECO:0000256" key="1">
    <source>
        <dbReference type="ARBA" id="ARBA00004651"/>
    </source>
</evidence>
<proteinExistence type="predicted"/>
<evidence type="ECO:0000313" key="9">
    <source>
        <dbReference type="EMBL" id="ARP60228.1"/>
    </source>
</evidence>
<evidence type="ECO:0000256" key="3">
    <source>
        <dbReference type="ARBA" id="ARBA00022475"/>
    </source>
</evidence>
<dbReference type="PROSITE" id="PS50850">
    <property type="entry name" value="MFS"/>
    <property type="match status" value="1"/>
</dbReference>
<feature type="transmembrane region" description="Helical" evidence="7">
    <location>
        <begin position="57"/>
        <end position="77"/>
    </location>
</feature>
<dbReference type="CDD" id="cd06173">
    <property type="entry name" value="MFS_MefA_like"/>
    <property type="match status" value="1"/>
</dbReference>
<evidence type="ECO:0000256" key="4">
    <source>
        <dbReference type="ARBA" id="ARBA00022692"/>
    </source>
</evidence>
<comment type="subcellular location">
    <subcellularLocation>
        <location evidence="1">Cell membrane</location>
        <topology evidence="1">Multi-pass membrane protein</topology>
    </subcellularLocation>
</comment>
<reference evidence="9 10" key="1">
    <citation type="submission" date="2017-04" db="EMBL/GenBank/DDBJ databases">
        <title>Complete Genome Sequence of Bacillus thuringiensis type Strain ATCC 10792.</title>
        <authorList>
            <person name="Oh D.-H."/>
            <person name="Park B.-J."/>
            <person name="Shuai W."/>
            <person name="Chelliah R."/>
        </authorList>
    </citation>
    <scope>NUCLEOTIDE SEQUENCE [LARGE SCALE GENOMIC DNA]</scope>
    <source>
        <strain evidence="9 10">ATCC 10792</strain>
    </source>
</reference>